<evidence type="ECO:0000313" key="3">
    <source>
        <dbReference type="Proteomes" id="UP000030765"/>
    </source>
</evidence>
<dbReference type="EnsemblMetazoa" id="ASIC016284-RA">
    <property type="protein sequence ID" value="ASIC016284-PA"/>
    <property type="gene ID" value="ASIC016284"/>
</dbReference>
<evidence type="ECO:0000313" key="2">
    <source>
        <dbReference type="EnsemblMetazoa" id="ASIC016284-PA"/>
    </source>
</evidence>
<name>A0A084WDL1_ANOSI</name>
<organism evidence="1">
    <name type="scientific">Anopheles sinensis</name>
    <name type="common">Mosquito</name>
    <dbReference type="NCBI Taxonomy" id="74873"/>
    <lineage>
        <taxon>Eukaryota</taxon>
        <taxon>Metazoa</taxon>
        <taxon>Ecdysozoa</taxon>
        <taxon>Arthropoda</taxon>
        <taxon>Hexapoda</taxon>
        <taxon>Insecta</taxon>
        <taxon>Pterygota</taxon>
        <taxon>Neoptera</taxon>
        <taxon>Endopterygota</taxon>
        <taxon>Diptera</taxon>
        <taxon>Nematocera</taxon>
        <taxon>Culicoidea</taxon>
        <taxon>Culicidae</taxon>
        <taxon>Anophelinae</taxon>
        <taxon>Anopheles</taxon>
    </lineage>
</organism>
<accession>A0A084WDL1</accession>
<reference evidence="1 3" key="1">
    <citation type="journal article" date="2014" name="BMC Genomics">
        <title>Genome sequence of Anopheles sinensis provides insight into genetics basis of mosquito competence for malaria parasites.</title>
        <authorList>
            <person name="Zhou D."/>
            <person name="Zhang D."/>
            <person name="Ding G."/>
            <person name="Shi L."/>
            <person name="Hou Q."/>
            <person name="Ye Y."/>
            <person name="Xu Y."/>
            <person name="Zhou H."/>
            <person name="Xiong C."/>
            <person name="Li S."/>
            <person name="Yu J."/>
            <person name="Hong S."/>
            <person name="Yu X."/>
            <person name="Zou P."/>
            <person name="Chen C."/>
            <person name="Chang X."/>
            <person name="Wang W."/>
            <person name="Lv Y."/>
            <person name="Sun Y."/>
            <person name="Ma L."/>
            <person name="Shen B."/>
            <person name="Zhu C."/>
        </authorList>
    </citation>
    <scope>NUCLEOTIDE SEQUENCE [LARGE SCALE GENOMIC DNA]</scope>
</reference>
<gene>
    <name evidence="1" type="ORF">ZHAS_00016284</name>
</gene>
<dbReference type="AlphaFoldDB" id="A0A084WDL1"/>
<proteinExistence type="predicted"/>
<evidence type="ECO:0000313" key="1">
    <source>
        <dbReference type="EMBL" id="KFB48305.1"/>
    </source>
</evidence>
<reference evidence="2" key="2">
    <citation type="submission" date="2020-05" db="UniProtKB">
        <authorList>
            <consortium name="EnsemblMetazoa"/>
        </authorList>
    </citation>
    <scope>IDENTIFICATION</scope>
</reference>
<dbReference type="VEuPathDB" id="VectorBase:ASIC016284"/>
<sequence>MRVLLLIFLKKVNIWEGKREVSYFGNFENISIQYRAKVPAREKSTWKETVGGLRQAEKNAYSVGQIRKGGKCVQYIELDDWETPWPVNDELVTNCGWNTWCRQITGRACQHQTTDWDNPPQHRCSKANFSN</sequence>
<dbReference type="Proteomes" id="UP000030765">
    <property type="component" value="Unassembled WGS sequence"/>
</dbReference>
<protein>
    <submittedName>
        <fullName evidence="1 2">Uncharacterized protein</fullName>
    </submittedName>
</protein>
<dbReference type="EMBL" id="KE525339">
    <property type="protein sequence ID" value="KFB48305.1"/>
    <property type="molecule type" value="Genomic_DNA"/>
</dbReference>
<keyword evidence="3" id="KW-1185">Reference proteome</keyword>
<dbReference type="EMBL" id="ATLV01023045">
    <property type="status" value="NOT_ANNOTATED_CDS"/>
    <property type="molecule type" value="Genomic_DNA"/>
</dbReference>